<dbReference type="InterPro" id="IPR000515">
    <property type="entry name" value="MetI-like"/>
</dbReference>
<proteinExistence type="inferred from homology"/>
<evidence type="ECO:0000256" key="1">
    <source>
        <dbReference type="ARBA" id="ARBA00004651"/>
    </source>
</evidence>
<gene>
    <name evidence="9" type="ORF">V5F30_24175</name>
</gene>
<reference evidence="9 10" key="1">
    <citation type="submission" date="2024-02" db="EMBL/GenBank/DDBJ databases">
        <title>Expansion and revision of Xanthobacter and proposal of Roseixanthobacter gen. nov.</title>
        <authorList>
            <person name="Soltysiak M.P.M."/>
            <person name="Jalihal A."/>
            <person name="Ory A."/>
            <person name="Chrisophersen C."/>
            <person name="Lee A.D."/>
            <person name="Boulton J."/>
            <person name="Springer M."/>
        </authorList>
    </citation>
    <scope>NUCLEOTIDE SEQUENCE [LARGE SCALE GENOMIC DNA]</scope>
    <source>
        <strain evidence="9 10">CB5</strain>
    </source>
</reference>
<evidence type="ECO:0000256" key="4">
    <source>
        <dbReference type="ARBA" id="ARBA00022692"/>
    </source>
</evidence>
<dbReference type="CDD" id="cd06261">
    <property type="entry name" value="TM_PBP2"/>
    <property type="match status" value="1"/>
</dbReference>
<feature type="transmembrane region" description="Helical" evidence="7">
    <location>
        <begin position="173"/>
        <end position="198"/>
    </location>
</feature>
<comment type="subcellular location">
    <subcellularLocation>
        <location evidence="1 7">Cell membrane</location>
        <topology evidence="1 7">Multi-pass membrane protein</topology>
    </subcellularLocation>
</comment>
<organism evidence="9 10">
    <name type="scientific">Xanthobacter aminoxidans</name>
    <dbReference type="NCBI Taxonomy" id="186280"/>
    <lineage>
        <taxon>Bacteria</taxon>
        <taxon>Pseudomonadati</taxon>
        <taxon>Pseudomonadota</taxon>
        <taxon>Alphaproteobacteria</taxon>
        <taxon>Hyphomicrobiales</taxon>
        <taxon>Xanthobacteraceae</taxon>
        <taxon>Xanthobacter</taxon>
    </lineage>
</organism>
<feature type="transmembrane region" description="Helical" evidence="7">
    <location>
        <begin position="7"/>
        <end position="28"/>
    </location>
</feature>
<keyword evidence="2 7" id="KW-0813">Transport</keyword>
<feature type="transmembrane region" description="Helical" evidence="7">
    <location>
        <begin position="124"/>
        <end position="143"/>
    </location>
</feature>
<evidence type="ECO:0000313" key="10">
    <source>
        <dbReference type="Proteomes" id="UP001604043"/>
    </source>
</evidence>
<keyword evidence="5 7" id="KW-1133">Transmembrane helix</keyword>
<keyword evidence="10" id="KW-1185">Reference proteome</keyword>
<dbReference type="Proteomes" id="UP001604043">
    <property type="component" value="Unassembled WGS sequence"/>
</dbReference>
<name>A0ABW6ZQS6_9HYPH</name>
<keyword evidence="4 7" id="KW-0812">Transmembrane</keyword>
<evidence type="ECO:0000256" key="5">
    <source>
        <dbReference type="ARBA" id="ARBA00022989"/>
    </source>
</evidence>
<evidence type="ECO:0000313" key="9">
    <source>
        <dbReference type="EMBL" id="MFG1255329.1"/>
    </source>
</evidence>
<evidence type="ECO:0000256" key="3">
    <source>
        <dbReference type="ARBA" id="ARBA00022475"/>
    </source>
</evidence>
<dbReference type="Pfam" id="PF00528">
    <property type="entry name" value="BPD_transp_1"/>
    <property type="match status" value="1"/>
</dbReference>
<dbReference type="InterPro" id="IPR035906">
    <property type="entry name" value="MetI-like_sf"/>
</dbReference>
<feature type="domain" description="ABC transmembrane type-1" evidence="8">
    <location>
        <begin position="58"/>
        <end position="242"/>
    </location>
</feature>
<evidence type="ECO:0000256" key="7">
    <source>
        <dbReference type="RuleBase" id="RU363032"/>
    </source>
</evidence>
<feature type="transmembrane region" description="Helical" evidence="7">
    <location>
        <begin position="92"/>
        <end position="118"/>
    </location>
</feature>
<keyword evidence="3" id="KW-1003">Cell membrane</keyword>
<dbReference type="PANTHER" id="PTHR30151">
    <property type="entry name" value="ALKANE SULFONATE ABC TRANSPORTER-RELATED, MEMBRANE SUBUNIT"/>
    <property type="match status" value="1"/>
</dbReference>
<dbReference type="Gene3D" id="1.10.3720.10">
    <property type="entry name" value="MetI-like"/>
    <property type="match status" value="1"/>
</dbReference>
<comment type="caution">
    <text evidence="9">The sequence shown here is derived from an EMBL/GenBank/DDBJ whole genome shotgun (WGS) entry which is preliminary data.</text>
</comment>
<dbReference type="EMBL" id="JBAFUR010000010">
    <property type="protein sequence ID" value="MFG1255329.1"/>
    <property type="molecule type" value="Genomic_DNA"/>
</dbReference>
<evidence type="ECO:0000256" key="6">
    <source>
        <dbReference type="ARBA" id="ARBA00023136"/>
    </source>
</evidence>
<feature type="transmembrane region" description="Helical" evidence="7">
    <location>
        <begin position="66"/>
        <end position="85"/>
    </location>
</feature>
<dbReference type="PANTHER" id="PTHR30151:SF20">
    <property type="entry name" value="ABC TRANSPORTER PERMEASE PROTEIN HI_0355-RELATED"/>
    <property type="match status" value="1"/>
</dbReference>
<keyword evidence="6 7" id="KW-0472">Membrane</keyword>
<accession>A0ABW6ZQS6</accession>
<evidence type="ECO:0000256" key="2">
    <source>
        <dbReference type="ARBA" id="ARBA00022448"/>
    </source>
</evidence>
<dbReference type="SUPFAM" id="SSF161098">
    <property type="entry name" value="MetI-like"/>
    <property type="match status" value="1"/>
</dbReference>
<dbReference type="RefSeq" id="WP_394010250.1">
    <property type="nucleotide sequence ID" value="NZ_JBAFUR010000010.1"/>
</dbReference>
<protein>
    <submittedName>
        <fullName evidence="9">ABC transporter permease</fullName>
    </submittedName>
</protein>
<comment type="similarity">
    <text evidence="7">Belongs to the binding-protein-dependent transport system permease family.</text>
</comment>
<feature type="transmembrane region" description="Helical" evidence="7">
    <location>
        <begin position="218"/>
        <end position="241"/>
    </location>
</feature>
<dbReference type="PROSITE" id="PS50928">
    <property type="entry name" value="ABC_TM1"/>
    <property type="match status" value="1"/>
</dbReference>
<evidence type="ECO:0000259" key="8">
    <source>
        <dbReference type="PROSITE" id="PS50928"/>
    </source>
</evidence>
<sequence>MFGIQHHVLRLLFMVAVILGWEFLARFFEVPAFILPTPSAIAVALVRGVQSGLYISNAWVTLAETFLGFLLGVFLALSLGTVVALSRRTEFYLYPFIVMFQSMPKVALAPIVVIWFGLGMTSKVVSAALVAFFPLMVNTIAGLRSTDPDRLSLMKSLNASPLQIFTMLQLPNALPYIMAGIEVAMIFSLIGAIVAEFVGAEAGLGMLIQSMNLSLDVAGQFSILIILSFFGLGFSVVLRLLKKKMLFWDASSRSEKKGGEVA</sequence>